<dbReference type="AlphaFoldDB" id="A0A5P8WA68"/>
<proteinExistence type="predicted"/>
<name>A0A5P8WA68_9NOSO</name>
<feature type="transmembrane region" description="Helical" evidence="1">
    <location>
        <begin position="21"/>
        <end position="39"/>
    </location>
</feature>
<keyword evidence="3" id="KW-1185">Reference proteome</keyword>
<dbReference type="Proteomes" id="UP000326678">
    <property type="component" value="Chromosome Gxm2"/>
</dbReference>
<gene>
    <name evidence="2" type="ORF">GXM_07179</name>
</gene>
<evidence type="ECO:0000256" key="1">
    <source>
        <dbReference type="SAM" id="Phobius"/>
    </source>
</evidence>
<accession>A0A5P8WA68</accession>
<protein>
    <submittedName>
        <fullName evidence="2">Uncharacterized protein</fullName>
    </submittedName>
</protein>
<keyword evidence="1" id="KW-0472">Membrane</keyword>
<evidence type="ECO:0000313" key="2">
    <source>
        <dbReference type="EMBL" id="QFS49685.1"/>
    </source>
</evidence>
<evidence type="ECO:0000313" key="3">
    <source>
        <dbReference type="Proteomes" id="UP000326678"/>
    </source>
</evidence>
<keyword evidence="1" id="KW-0812">Transmembrane</keyword>
<dbReference type="EMBL" id="CP045227">
    <property type="protein sequence ID" value="QFS49685.1"/>
    <property type="molecule type" value="Genomic_DNA"/>
</dbReference>
<keyword evidence="1" id="KW-1133">Transmembrane helix</keyword>
<sequence>MKKQGEKSIQNSKLKNSASCPLAPALIIYADLLLAFLHTSD</sequence>
<reference evidence="2 3" key="1">
    <citation type="submission" date="2019-10" db="EMBL/GenBank/DDBJ databases">
        <title>Genomic and transcriptomic insights into the perfect genentic adaptation of a filamentous nitrogen-fixing cyanobacterium to rice fields.</title>
        <authorList>
            <person name="Chen Z."/>
        </authorList>
    </citation>
    <scope>NUCLEOTIDE SEQUENCE [LARGE SCALE GENOMIC DNA]</scope>
    <source>
        <strain evidence="2">CCNUC1</strain>
    </source>
</reference>
<dbReference type="KEGG" id="nsh:GXM_07179"/>
<organism evidence="2 3">
    <name type="scientific">Nostoc sphaeroides CCNUC1</name>
    <dbReference type="NCBI Taxonomy" id="2653204"/>
    <lineage>
        <taxon>Bacteria</taxon>
        <taxon>Bacillati</taxon>
        <taxon>Cyanobacteriota</taxon>
        <taxon>Cyanophyceae</taxon>
        <taxon>Nostocales</taxon>
        <taxon>Nostocaceae</taxon>
        <taxon>Nostoc</taxon>
    </lineage>
</organism>